<keyword evidence="1" id="KW-0479">Metal-binding</keyword>
<dbReference type="SUPFAM" id="SSF102114">
    <property type="entry name" value="Radical SAM enzymes"/>
    <property type="match status" value="1"/>
</dbReference>
<feature type="region of interest" description="Disordered" evidence="4">
    <location>
        <begin position="18"/>
        <end position="43"/>
    </location>
</feature>
<dbReference type="AlphaFoldDB" id="S5XP79"/>
<evidence type="ECO:0000256" key="3">
    <source>
        <dbReference type="ARBA" id="ARBA00023014"/>
    </source>
</evidence>
<dbReference type="InterPro" id="IPR006638">
    <property type="entry name" value="Elp3/MiaA/NifB-like_rSAM"/>
</dbReference>
<dbReference type="Gene3D" id="3.80.30.30">
    <property type="match status" value="1"/>
</dbReference>
<dbReference type="HOGENOM" id="CLU_015525_0_0_5"/>
<accession>S5XP79</accession>
<sequence length="369" mass="41431">MFPICSFWSAMLPPSNPDEIRKARGADSRPAARFEPYQRERESDGWDIPEEERLLRTEVTTELARSIIARNQSPDIPFDRSVNPYRGCEHGCIYCFARPSHAYLGLSPGLDFETRITAKPNAAQLLAAEIGRKSYKIAPIAFGTNTDPYQPIEAKFAIMRSCLQVLHDWNHPLTIVTRGATILRDLDLIGEMATRRQIVVGVSVTTLDADLSRQMEPRAPAPATRLRMIRELAAVGLAVRVMVAPVIPYLTEHEIERVLTAAAEAGARTASMIPLRLPLEVAPLFRDWLERHHPGKAAHVMAKVQAMRGGRDNDPRFGSRFRGEGIEADLMHQRFRLARKRLGLGRENEVLDCSRFAPPPRQGDQLSLF</sequence>
<dbReference type="GO" id="GO:0003824">
    <property type="term" value="F:catalytic activity"/>
    <property type="evidence" value="ECO:0007669"/>
    <property type="project" value="InterPro"/>
</dbReference>
<keyword evidence="2" id="KW-0408">Iron</keyword>
<evidence type="ECO:0000259" key="5">
    <source>
        <dbReference type="SMART" id="SM00729"/>
    </source>
</evidence>
<dbReference type="SFLD" id="SFLDS00029">
    <property type="entry name" value="Radical_SAM"/>
    <property type="match status" value="1"/>
</dbReference>
<organism evidence="6 7">
    <name type="scientific">Paracoccus aminophilus JCM 7686</name>
    <dbReference type="NCBI Taxonomy" id="1367847"/>
    <lineage>
        <taxon>Bacteria</taxon>
        <taxon>Pseudomonadati</taxon>
        <taxon>Pseudomonadota</taxon>
        <taxon>Alphaproteobacteria</taxon>
        <taxon>Rhodobacterales</taxon>
        <taxon>Paracoccaceae</taxon>
        <taxon>Paracoccus</taxon>
    </lineage>
</organism>
<keyword evidence="3" id="KW-0411">Iron-sulfur</keyword>
<evidence type="ECO:0000256" key="4">
    <source>
        <dbReference type="SAM" id="MobiDB-lite"/>
    </source>
</evidence>
<dbReference type="EMBL" id="CP006650">
    <property type="protein sequence ID" value="AGT09129.1"/>
    <property type="molecule type" value="Genomic_DNA"/>
</dbReference>
<dbReference type="GO" id="GO:0051536">
    <property type="term" value="F:iron-sulfur cluster binding"/>
    <property type="evidence" value="ECO:0007669"/>
    <property type="project" value="UniProtKB-KW"/>
</dbReference>
<dbReference type="PANTHER" id="PTHR43432:SF3">
    <property type="entry name" value="SLR0285 PROTEIN"/>
    <property type="match status" value="1"/>
</dbReference>
<dbReference type="Pfam" id="PF04055">
    <property type="entry name" value="Radical_SAM"/>
    <property type="match status" value="1"/>
</dbReference>
<dbReference type="PATRIC" id="fig|1367847.3.peg.2041"/>
<dbReference type="PANTHER" id="PTHR43432">
    <property type="entry name" value="SLR0285 PROTEIN"/>
    <property type="match status" value="1"/>
</dbReference>
<evidence type="ECO:0000256" key="1">
    <source>
        <dbReference type="ARBA" id="ARBA00022723"/>
    </source>
</evidence>
<gene>
    <name evidence="6" type="ORF">JCM7686_2048</name>
</gene>
<dbReference type="SFLD" id="SFLDG01084">
    <property type="entry name" value="Uncharacterised_Radical_SAM_Su"/>
    <property type="match status" value="1"/>
</dbReference>
<keyword evidence="7" id="KW-1185">Reference proteome</keyword>
<dbReference type="KEGG" id="pami:JCM7686_2048"/>
<dbReference type="SMART" id="SM00729">
    <property type="entry name" value="Elp3"/>
    <property type="match status" value="1"/>
</dbReference>
<feature type="domain" description="Elp3/MiaA/NifB-like radical SAM core" evidence="5">
    <location>
        <begin position="78"/>
        <end position="303"/>
    </location>
</feature>
<dbReference type="InterPro" id="IPR058240">
    <property type="entry name" value="rSAM_sf"/>
</dbReference>
<dbReference type="Proteomes" id="UP000015480">
    <property type="component" value="Chromosome"/>
</dbReference>
<proteinExistence type="predicted"/>
<reference evidence="6 7" key="1">
    <citation type="journal article" date="2014" name="BMC Genomics">
        <title>Architecture and functions of a multipartite genome of the methylotrophic bacterium Paracoccus aminophilus JCM 7686, containing primary and secondary chromids.</title>
        <authorList>
            <person name="Dziewit L."/>
            <person name="Czarnecki J."/>
            <person name="Wibberg D."/>
            <person name="Radlinska M."/>
            <person name="Mrozek P."/>
            <person name="Szymczak M."/>
            <person name="Schluter A."/>
            <person name="Puhler A."/>
            <person name="Bartosik D."/>
        </authorList>
    </citation>
    <scope>NUCLEOTIDE SEQUENCE [LARGE SCALE GENOMIC DNA]</scope>
    <source>
        <strain evidence="6">JCM 7686</strain>
    </source>
</reference>
<dbReference type="CDD" id="cd01335">
    <property type="entry name" value="Radical_SAM"/>
    <property type="match status" value="1"/>
</dbReference>
<dbReference type="InterPro" id="IPR007197">
    <property type="entry name" value="rSAM"/>
</dbReference>
<dbReference type="GO" id="GO:0046872">
    <property type="term" value="F:metal ion binding"/>
    <property type="evidence" value="ECO:0007669"/>
    <property type="project" value="UniProtKB-KW"/>
</dbReference>
<evidence type="ECO:0000313" key="7">
    <source>
        <dbReference type="Proteomes" id="UP000015480"/>
    </source>
</evidence>
<dbReference type="eggNOG" id="COG1533">
    <property type="taxonomic scope" value="Bacteria"/>
</dbReference>
<evidence type="ECO:0000313" key="6">
    <source>
        <dbReference type="EMBL" id="AGT09129.1"/>
    </source>
</evidence>
<evidence type="ECO:0000256" key="2">
    <source>
        <dbReference type="ARBA" id="ARBA00023004"/>
    </source>
</evidence>
<dbReference type="NCBIfam" id="NF033668">
    <property type="entry name" value="rSAM_PA0069"/>
    <property type="match status" value="1"/>
</dbReference>
<dbReference type="InterPro" id="IPR040086">
    <property type="entry name" value="MJ0683-like"/>
</dbReference>
<protein>
    <submittedName>
        <fullName evidence="6">Radical SAM domain-containing protein</fullName>
    </submittedName>
</protein>
<name>S5XP79_PARAH</name>